<evidence type="ECO:0000256" key="1">
    <source>
        <dbReference type="SAM" id="MobiDB-lite"/>
    </source>
</evidence>
<organism evidence="2 3">
    <name type="scientific">Burkholderia latens</name>
    <dbReference type="NCBI Taxonomy" id="488446"/>
    <lineage>
        <taxon>Bacteria</taxon>
        <taxon>Pseudomonadati</taxon>
        <taxon>Pseudomonadota</taxon>
        <taxon>Betaproteobacteria</taxon>
        <taxon>Burkholderiales</taxon>
        <taxon>Burkholderiaceae</taxon>
        <taxon>Burkholderia</taxon>
        <taxon>Burkholderia cepacia complex</taxon>
    </lineage>
</organism>
<dbReference type="Proteomes" id="UP000056450">
    <property type="component" value="Unassembled WGS sequence"/>
</dbReference>
<evidence type="ECO:0000313" key="3">
    <source>
        <dbReference type="Proteomes" id="UP000056450"/>
    </source>
</evidence>
<feature type="compositionally biased region" description="Basic and acidic residues" evidence="1">
    <location>
        <begin position="14"/>
        <end position="32"/>
    </location>
</feature>
<gene>
    <name evidence="2" type="ORF">WI41_19160</name>
</gene>
<comment type="caution">
    <text evidence="2">The sequence shown here is derived from an EMBL/GenBank/DDBJ whole genome shotgun (WGS) entry which is preliminary data.</text>
</comment>
<evidence type="ECO:0000313" key="2">
    <source>
        <dbReference type="EMBL" id="KVA04249.1"/>
    </source>
</evidence>
<reference evidence="2 3" key="1">
    <citation type="submission" date="2015-11" db="EMBL/GenBank/DDBJ databases">
        <title>Expanding the genomic diversity of Burkholderia species for the development of highly accurate diagnostics.</title>
        <authorList>
            <person name="Sahl J."/>
            <person name="Keim P."/>
            <person name="Wagner D."/>
        </authorList>
    </citation>
    <scope>NUCLEOTIDE SEQUENCE [LARGE SCALE GENOMIC DNA]</scope>
    <source>
        <strain evidence="2 3">RF32-BP12</strain>
    </source>
</reference>
<dbReference type="AlphaFoldDB" id="A0AAP1C4N2"/>
<sequence length="142" mass="15939">MAGFFSSVAGGGAGDERRLPAAAARPDRERRASRWWLAPFDTPRNRSGAWRRRRLSEHDRIGARSPVRYRPDATFRLEPSTPDSAPPGHGSKAQARHRTDTGAPSTDPPMHRHAQRMLRCVDFDGRRPSYGWRHAACRITGT</sequence>
<feature type="region of interest" description="Disordered" evidence="1">
    <location>
        <begin position="1"/>
        <end position="112"/>
    </location>
</feature>
<protein>
    <submittedName>
        <fullName evidence="2">Uncharacterized protein</fullName>
    </submittedName>
</protein>
<name>A0AAP1C4N2_9BURK</name>
<dbReference type="EMBL" id="LOTQ01000030">
    <property type="protein sequence ID" value="KVA04249.1"/>
    <property type="molecule type" value="Genomic_DNA"/>
</dbReference>
<proteinExistence type="predicted"/>
<accession>A0AAP1C4N2</accession>